<dbReference type="Proteomes" id="UP000694844">
    <property type="component" value="Chromosome 4"/>
</dbReference>
<accession>A0A8B8E2P1</accession>
<dbReference type="KEGG" id="cvn:111131307"/>
<keyword evidence="1" id="KW-0812">Transmembrane</keyword>
<feature type="chain" id="PRO_5034554989" evidence="2">
    <location>
        <begin position="32"/>
        <end position="265"/>
    </location>
</feature>
<feature type="transmembrane region" description="Helical" evidence="1">
    <location>
        <begin position="158"/>
        <end position="181"/>
    </location>
</feature>
<dbReference type="RefSeq" id="XP_022334485.1">
    <property type="nucleotide sequence ID" value="XM_022478777.1"/>
</dbReference>
<dbReference type="AlphaFoldDB" id="A0A8B8E2P1"/>
<keyword evidence="2" id="KW-0732">Signal</keyword>
<evidence type="ECO:0000256" key="2">
    <source>
        <dbReference type="SAM" id="SignalP"/>
    </source>
</evidence>
<reference evidence="4" key="1">
    <citation type="submission" date="2025-08" db="UniProtKB">
        <authorList>
            <consortium name="RefSeq"/>
        </authorList>
    </citation>
    <scope>IDENTIFICATION</scope>
    <source>
        <tissue evidence="4">Whole sample</tissue>
    </source>
</reference>
<proteinExistence type="predicted"/>
<organism evidence="3 4">
    <name type="scientific">Crassostrea virginica</name>
    <name type="common">Eastern oyster</name>
    <dbReference type="NCBI Taxonomy" id="6565"/>
    <lineage>
        <taxon>Eukaryota</taxon>
        <taxon>Metazoa</taxon>
        <taxon>Spiralia</taxon>
        <taxon>Lophotrochozoa</taxon>
        <taxon>Mollusca</taxon>
        <taxon>Bivalvia</taxon>
        <taxon>Autobranchia</taxon>
        <taxon>Pteriomorphia</taxon>
        <taxon>Ostreida</taxon>
        <taxon>Ostreoidea</taxon>
        <taxon>Ostreidae</taxon>
        <taxon>Crassostrea</taxon>
    </lineage>
</organism>
<feature type="signal peptide" evidence="2">
    <location>
        <begin position="1"/>
        <end position="31"/>
    </location>
</feature>
<evidence type="ECO:0000313" key="4">
    <source>
        <dbReference type="RefSeq" id="XP_022334485.1"/>
    </source>
</evidence>
<evidence type="ECO:0000313" key="3">
    <source>
        <dbReference type="Proteomes" id="UP000694844"/>
    </source>
</evidence>
<keyword evidence="3" id="KW-1185">Reference proteome</keyword>
<evidence type="ECO:0000256" key="1">
    <source>
        <dbReference type="SAM" id="Phobius"/>
    </source>
</evidence>
<sequence length="265" mass="29928">MFMLCGGSGQFISLKFILLGLLLIVIPKCAGNDSLKYIYIILEPVDKIPKSETDYNELTKDLKCNQGLKPAYVPDRSRNVIVLGCFENKRIFNGYCPELNEGKLQENFYAPCAIFSPSCPSPYYVWESFKYPGCFLDTGNTGIEKQNNCYCTITTCTALLIVFIISLMFNAGQIAPFVIFVKRCIERRRNSDVLQSSVETQTEQMNNSVIQNNLKDARKEEEDAQEPLENGTLHDEEGEALIQSLIPHSDIVTQESFSELVELEN</sequence>
<name>A0A8B8E2P1_CRAVI</name>
<keyword evidence="1" id="KW-1133">Transmembrane helix</keyword>
<dbReference type="GeneID" id="111131307"/>
<keyword evidence="1" id="KW-0472">Membrane</keyword>
<protein>
    <submittedName>
        <fullName evidence="4">Uncharacterized protein LOC111131307</fullName>
    </submittedName>
</protein>
<gene>
    <name evidence="4" type="primary">LOC111131307</name>
</gene>